<accession>A0A4Q2UU63</accession>
<proteinExistence type="predicted"/>
<evidence type="ECO:0000313" key="1">
    <source>
        <dbReference type="EMBL" id="RYC77070.1"/>
    </source>
</evidence>
<comment type="caution">
    <text evidence="1">The sequence shown here is derived from an EMBL/GenBank/DDBJ whole genome shotgun (WGS) entry which is preliminary data.</text>
</comment>
<dbReference type="AlphaFoldDB" id="A0A4Q2UU63"/>
<organism evidence="1 2">
    <name type="scientific">Fusarium oxysporum f. sp. narcissi</name>
    <dbReference type="NCBI Taxonomy" id="451672"/>
    <lineage>
        <taxon>Eukaryota</taxon>
        <taxon>Fungi</taxon>
        <taxon>Dikarya</taxon>
        <taxon>Ascomycota</taxon>
        <taxon>Pezizomycotina</taxon>
        <taxon>Sordariomycetes</taxon>
        <taxon>Hypocreomycetidae</taxon>
        <taxon>Hypocreales</taxon>
        <taxon>Nectriaceae</taxon>
        <taxon>Fusarium</taxon>
        <taxon>Fusarium oxysporum species complex</taxon>
    </lineage>
</organism>
<sequence>MRIICLAIASTAMIRGINVSAQYTLSNRIDSSNFFNSFDFFDEDDPTHG</sequence>
<gene>
    <name evidence="1" type="ORF">BFJ63_vAg20056</name>
</gene>
<reference evidence="1 2" key="1">
    <citation type="submission" date="2016-12" db="EMBL/GenBank/DDBJ databases">
        <title>Draft genome sequence of Fusarium oxysporum causing rot on Narcissus.</title>
        <authorList>
            <person name="Armitage A.D."/>
            <person name="Taylor A."/>
            <person name="Clarkson J.P."/>
            <person name="Harrison R.J."/>
            <person name="Jackson A.C."/>
        </authorList>
    </citation>
    <scope>NUCLEOTIDE SEQUENCE [LARGE SCALE GENOMIC DNA]</scope>
    <source>
        <strain evidence="1 2">N139</strain>
    </source>
</reference>
<evidence type="ECO:0000313" key="2">
    <source>
        <dbReference type="Proteomes" id="UP000290540"/>
    </source>
</evidence>
<protein>
    <submittedName>
        <fullName evidence="1">Uncharacterized protein</fullName>
    </submittedName>
</protein>
<dbReference type="Proteomes" id="UP000290540">
    <property type="component" value="Unassembled WGS sequence"/>
</dbReference>
<dbReference type="EMBL" id="MQTW01002934">
    <property type="protein sequence ID" value="RYC77070.1"/>
    <property type="molecule type" value="Genomic_DNA"/>
</dbReference>
<feature type="non-terminal residue" evidence="1">
    <location>
        <position position="49"/>
    </location>
</feature>
<name>A0A4Q2UU63_FUSOX</name>